<dbReference type="OrthoDB" id="194468at2759"/>
<dbReference type="PANTHER" id="PTHR43794">
    <property type="entry name" value="AMINOHYDROLASE SSNA-RELATED"/>
    <property type="match status" value="1"/>
</dbReference>
<dbReference type="Proteomes" id="UP000256328">
    <property type="component" value="Unassembled WGS sequence"/>
</dbReference>
<accession>A0A3D8RE76</accession>
<dbReference type="SUPFAM" id="SSF51556">
    <property type="entry name" value="Metallo-dependent hydrolases"/>
    <property type="match status" value="1"/>
</dbReference>
<dbReference type="SUPFAM" id="SSF51338">
    <property type="entry name" value="Composite domain of metallo-dependent hydrolases"/>
    <property type="match status" value="2"/>
</dbReference>
<keyword evidence="1" id="KW-0378">Hydrolase</keyword>
<dbReference type="Gene3D" id="2.30.40.10">
    <property type="entry name" value="Urease, subunit C, domain 1"/>
    <property type="match status" value="1"/>
</dbReference>
<dbReference type="GO" id="GO:0016810">
    <property type="term" value="F:hydrolase activity, acting on carbon-nitrogen (but not peptide) bonds"/>
    <property type="evidence" value="ECO:0007669"/>
    <property type="project" value="InterPro"/>
</dbReference>
<dbReference type="Pfam" id="PF01979">
    <property type="entry name" value="Amidohydro_1"/>
    <property type="match status" value="1"/>
</dbReference>
<reference evidence="3 4" key="1">
    <citation type="journal article" date="2018" name="IMA Fungus">
        <title>IMA Genome-F 9: Draft genome sequence of Annulohypoxylon stygium, Aspergillus mulundensis, Berkeleyomyces basicola (syn. Thielaviopsis basicola), Ceratocystis smalleyi, two Cercospora beticola strains, Coleophoma cylindrospora, Fusarium fracticaudum, Phialophora cf. hyalina, and Morchella septimelata.</title>
        <authorList>
            <person name="Wingfield B.D."/>
            <person name="Bills G.F."/>
            <person name="Dong Y."/>
            <person name="Huang W."/>
            <person name="Nel W.J."/>
            <person name="Swalarsk-Parry B.S."/>
            <person name="Vaghefi N."/>
            <person name="Wilken P.M."/>
            <person name="An Z."/>
            <person name="de Beer Z.W."/>
            <person name="De Vos L."/>
            <person name="Chen L."/>
            <person name="Duong T.A."/>
            <person name="Gao Y."/>
            <person name="Hammerbacher A."/>
            <person name="Kikkert J.R."/>
            <person name="Li Y."/>
            <person name="Li H."/>
            <person name="Li K."/>
            <person name="Li Q."/>
            <person name="Liu X."/>
            <person name="Ma X."/>
            <person name="Naidoo K."/>
            <person name="Pethybridge S.J."/>
            <person name="Sun J."/>
            <person name="Steenkamp E.T."/>
            <person name="van der Nest M.A."/>
            <person name="van Wyk S."/>
            <person name="Wingfield M.J."/>
            <person name="Xiong C."/>
            <person name="Yue Q."/>
            <person name="Zhang X."/>
        </authorList>
    </citation>
    <scope>NUCLEOTIDE SEQUENCE [LARGE SCALE GENOMIC DNA]</scope>
    <source>
        <strain evidence="3 4">BP5796</strain>
    </source>
</reference>
<evidence type="ECO:0000259" key="2">
    <source>
        <dbReference type="Pfam" id="PF01979"/>
    </source>
</evidence>
<dbReference type="PANTHER" id="PTHR43794:SF11">
    <property type="entry name" value="AMIDOHYDROLASE-RELATED DOMAIN-CONTAINING PROTEIN"/>
    <property type="match status" value="1"/>
</dbReference>
<sequence>MASLPPSTLYIHGTIITVNATRDILLDGAIHVTGNIITAIAKTSSLLDSPALPPNTHVIDLQSRIVLPGLINAHAHVIQSLIRGLAEDLDLYRWACDVIWPMEASMQDGDGYDAARLTMCEMVKSGTTCFLEPMLPSQAGFGDVVKAVEEVGIRGCLGTLVKAPNPNARAGAAFTDARDRHASKMSVDAAVARHTQYHGSLNGRLHVWLAAETPRGVDESIYSSVGKACLEHGIRLTVHIAEDARDRVAIKDCYHASPVQFCENNHITGAHSVLGHMIHLDLATDLEILHRTGTSVAHNPTANAKLADGIAAVPQMLARGINVALGTDGAPCSNTYDLFRDMHMAGVIHKGVTQDCNVLSAEQVLEMATINGAKALGLEHEIGSLEPGKKADFVVVDPSGLHACPYDVAQLGKGGMHPVTAVVHSCTGQDVRMVVVDGVLVVQDGEVVSVDEEVVKRRAREATLRMRERCAIGSQPLKMGWRYV</sequence>
<name>A0A3D8RE76_9HELO</name>
<evidence type="ECO:0000256" key="1">
    <source>
        <dbReference type="ARBA" id="ARBA00022801"/>
    </source>
</evidence>
<gene>
    <name evidence="3" type="ORF">BP5796_08215</name>
</gene>
<dbReference type="InterPro" id="IPR006680">
    <property type="entry name" value="Amidohydro-rel"/>
</dbReference>
<comment type="caution">
    <text evidence="3">The sequence shown here is derived from an EMBL/GenBank/DDBJ whole genome shotgun (WGS) entry which is preliminary data.</text>
</comment>
<evidence type="ECO:0000313" key="4">
    <source>
        <dbReference type="Proteomes" id="UP000256328"/>
    </source>
</evidence>
<keyword evidence="4" id="KW-1185">Reference proteome</keyword>
<dbReference type="Gene3D" id="3.20.20.140">
    <property type="entry name" value="Metal-dependent hydrolases"/>
    <property type="match status" value="1"/>
</dbReference>
<dbReference type="AlphaFoldDB" id="A0A3D8RE76"/>
<dbReference type="EMBL" id="PDLN01000011">
    <property type="protein sequence ID" value="RDW72181.1"/>
    <property type="molecule type" value="Genomic_DNA"/>
</dbReference>
<proteinExistence type="predicted"/>
<protein>
    <recommendedName>
        <fullName evidence="2">Amidohydrolase-related domain-containing protein</fullName>
    </recommendedName>
</protein>
<feature type="domain" description="Amidohydrolase-related" evidence="2">
    <location>
        <begin position="65"/>
        <end position="441"/>
    </location>
</feature>
<dbReference type="CDD" id="cd01298">
    <property type="entry name" value="ATZ_TRZ_like"/>
    <property type="match status" value="1"/>
</dbReference>
<evidence type="ECO:0000313" key="3">
    <source>
        <dbReference type="EMBL" id="RDW72181.1"/>
    </source>
</evidence>
<dbReference type="InterPro" id="IPR050287">
    <property type="entry name" value="MTA/SAH_deaminase"/>
</dbReference>
<dbReference type="InterPro" id="IPR032466">
    <property type="entry name" value="Metal_Hydrolase"/>
</dbReference>
<dbReference type="InterPro" id="IPR011059">
    <property type="entry name" value="Metal-dep_hydrolase_composite"/>
</dbReference>
<organism evidence="3 4">
    <name type="scientific">Coleophoma crateriformis</name>
    <dbReference type="NCBI Taxonomy" id="565419"/>
    <lineage>
        <taxon>Eukaryota</taxon>
        <taxon>Fungi</taxon>
        <taxon>Dikarya</taxon>
        <taxon>Ascomycota</taxon>
        <taxon>Pezizomycotina</taxon>
        <taxon>Leotiomycetes</taxon>
        <taxon>Helotiales</taxon>
        <taxon>Dermateaceae</taxon>
        <taxon>Coleophoma</taxon>
    </lineage>
</organism>